<dbReference type="Pfam" id="PF01823">
    <property type="entry name" value="MACPF"/>
    <property type="match status" value="1"/>
</dbReference>
<sequence>MEHPPLALLVLLSLLSLGRCYITGTGAVCKLTPFFPGHNLAGEGYDIVTLKRKGAYLIDMKTFMTPNDTCHLITNPLQGNQLQKLPLSAVDLRAFSRCESNFYQTEQSSVSTVVQEMTHQDSSDWKVGLDVDKFGGLEVGGSRSDQYSFASTRVKQDKFTFSIHRSSCTHYMYRVSDTPPLSSEFKNDVSRLPPPTTPPPRPSTDASSTPTARTTSDSLLLVDSFDVSRLCEAVYPPSMASPLLGHTPVSLWGSMSAQGRYKPLQATRAAPTFSRTMTWPPPTTVACTCTTQRWWAAMAGWVNSPSYSTTLSGTTCGCGPSKTART</sequence>
<dbReference type="GO" id="GO:0001771">
    <property type="term" value="P:immunological synapse formation"/>
    <property type="evidence" value="ECO:0007669"/>
    <property type="project" value="TreeGrafter"/>
</dbReference>
<evidence type="ECO:0000256" key="2">
    <source>
        <dbReference type="SAM" id="SignalP"/>
    </source>
</evidence>
<evidence type="ECO:0000259" key="3">
    <source>
        <dbReference type="Pfam" id="PF01823"/>
    </source>
</evidence>
<reference evidence="4" key="1">
    <citation type="submission" date="2025-08" db="UniProtKB">
        <authorList>
            <consortium name="Ensembl"/>
        </authorList>
    </citation>
    <scope>IDENTIFICATION</scope>
</reference>
<evidence type="ECO:0000313" key="4">
    <source>
        <dbReference type="Ensembl" id="ENSNMLP00000019911.1"/>
    </source>
</evidence>
<dbReference type="PANTHER" id="PTHR46096">
    <property type="entry name" value="PERFORIN-1"/>
    <property type="match status" value="1"/>
</dbReference>
<dbReference type="InterPro" id="IPR052784">
    <property type="entry name" value="Perforin-1_pore-forming"/>
</dbReference>
<feature type="chain" id="PRO_5034615253" description="MACPF domain-containing protein" evidence="2">
    <location>
        <begin position="21"/>
        <end position="326"/>
    </location>
</feature>
<dbReference type="Proteomes" id="UP000694523">
    <property type="component" value="Unplaced"/>
</dbReference>
<dbReference type="PANTHER" id="PTHR46096:SF1">
    <property type="entry name" value="PERFORIN 1.5"/>
    <property type="match status" value="1"/>
</dbReference>
<feature type="signal peptide" evidence="2">
    <location>
        <begin position="1"/>
        <end position="20"/>
    </location>
</feature>
<proteinExistence type="predicted"/>
<dbReference type="Ensembl" id="ENSNMLT00000022351.1">
    <property type="protein sequence ID" value="ENSNMLP00000019911.1"/>
    <property type="gene ID" value="ENSNMLG00000013022.1"/>
</dbReference>
<keyword evidence="2" id="KW-0732">Signal</keyword>
<dbReference type="GO" id="GO:0022829">
    <property type="term" value="F:wide pore channel activity"/>
    <property type="evidence" value="ECO:0007669"/>
    <property type="project" value="TreeGrafter"/>
</dbReference>
<dbReference type="InterPro" id="IPR020864">
    <property type="entry name" value="MACPF"/>
</dbReference>
<dbReference type="GO" id="GO:0051607">
    <property type="term" value="P:defense response to virus"/>
    <property type="evidence" value="ECO:0007669"/>
    <property type="project" value="TreeGrafter"/>
</dbReference>
<evidence type="ECO:0000256" key="1">
    <source>
        <dbReference type="SAM" id="MobiDB-lite"/>
    </source>
</evidence>
<feature type="region of interest" description="Disordered" evidence="1">
    <location>
        <begin position="182"/>
        <end position="215"/>
    </location>
</feature>
<feature type="compositionally biased region" description="Low complexity" evidence="1">
    <location>
        <begin position="203"/>
        <end position="215"/>
    </location>
</feature>
<dbReference type="AlphaFoldDB" id="A0A8C6TDH7"/>
<name>A0A8C6TDH7_9GOBI</name>
<keyword evidence="5" id="KW-1185">Reference proteome</keyword>
<feature type="domain" description="MACPF" evidence="3">
    <location>
        <begin position="142"/>
        <end position="194"/>
    </location>
</feature>
<protein>
    <recommendedName>
        <fullName evidence="3">MACPF domain-containing protein</fullName>
    </recommendedName>
</protein>
<organism evidence="4 5">
    <name type="scientific">Neogobius melanostomus</name>
    <name type="common">round goby</name>
    <dbReference type="NCBI Taxonomy" id="47308"/>
    <lineage>
        <taxon>Eukaryota</taxon>
        <taxon>Metazoa</taxon>
        <taxon>Chordata</taxon>
        <taxon>Craniata</taxon>
        <taxon>Vertebrata</taxon>
        <taxon>Euteleostomi</taxon>
        <taxon>Actinopterygii</taxon>
        <taxon>Neopterygii</taxon>
        <taxon>Teleostei</taxon>
        <taxon>Neoteleostei</taxon>
        <taxon>Acanthomorphata</taxon>
        <taxon>Gobiaria</taxon>
        <taxon>Gobiiformes</taxon>
        <taxon>Gobioidei</taxon>
        <taxon>Gobiidae</taxon>
        <taxon>Benthophilinae</taxon>
        <taxon>Neogobiini</taxon>
        <taxon>Neogobius</taxon>
    </lineage>
</organism>
<accession>A0A8C6TDH7</accession>
<dbReference type="GO" id="GO:0001913">
    <property type="term" value="P:T cell mediated cytotoxicity"/>
    <property type="evidence" value="ECO:0007669"/>
    <property type="project" value="TreeGrafter"/>
</dbReference>
<reference evidence="4" key="2">
    <citation type="submission" date="2025-09" db="UniProtKB">
        <authorList>
            <consortium name="Ensembl"/>
        </authorList>
    </citation>
    <scope>IDENTIFICATION</scope>
</reference>
<evidence type="ECO:0000313" key="5">
    <source>
        <dbReference type="Proteomes" id="UP000694523"/>
    </source>
</evidence>
<feature type="compositionally biased region" description="Pro residues" evidence="1">
    <location>
        <begin position="192"/>
        <end position="202"/>
    </location>
</feature>
<dbReference type="GO" id="GO:0016020">
    <property type="term" value="C:membrane"/>
    <property type="evidence" value="ECO:0007669"/>
    <property type="project" value="TreeGrafter"/>
</dbReference>